<feature type="region of interest" description="Disordered" evidence="1">
    <location>
        <begin position="1"/>
        <end position="30"/>
    </location>
</feature>
<dbReference type="GeneTree" id="ENSGT00900000143752"/>
<dbReference type="EMBL" id="AAGW02002975">
    <property type="status" value="NOT_ANNOTATED_CDS"/>
    <property type="molecule type" value="Genomic_DNA"/>
</dbReference>
<reference evidence="2 3" key="1">
    <citation type="journal article" date="2011" name="Nature">
        <title>A high-resolution map of human evolutionary constraint using 29 mammals.</title>
        <authorList>
            <person name="Lindblad-Toh K."/>
            <person name="Garber M."/>
            <person name="Zuk O."/>
            <person name="Lin M.F."/>
            <person name="Parker B.J."/>
            <person name="Washietl S."/>
            <person name="Kheradpour P."/>
            <person name="Ernst J."/>
            <person name="Jordan G."/>
            <person name="Mauceli E."/>
            <person name="Ward L.D."/>
            <person name="Lowe C.B."/>
            <person name="Holloway A.K."/>
            <person name="Clamp M."/>
            <person name="Gnerre S."/>
            <person name="Alfoldi J."/>
            <person name="Beal K."/>
            <person name="Chang J."/>
            <person name="Clawson H."/>
            <person name="Cuff J."/>
            <person name="Di Palma F."/>
            <person name="Fitzgerald S."/>
            <person name="Flicek P."/>
            <person name="Guttman M."/>
            <person name="Hubisz M.J."/>
            <person name="Jaffe D.B."/>
            <person name="Jungreis I."/>
            <person name="Kent W.J."/>
            <person name="Kostka D."/>
            <person name="Lara M."/>
            <person name="Martins A.L."/>
            <person name="Massingham T."/>
            <person name="Moltke I."/>
            <person name="Raney B.J."/>
            <person name="Rasmussen M.D."/>
            <person name="Robinson J."/>
            <person name="Stark A."/>
            <person name="Vilella A.J."/>
            <person name="Wen J."/>
            <person name="Xie X."/>
            <person name="Zody M.C."/>
            <person name="Baldwin J."/>
            <person name="Bloom T."/>
            <person name="Chin C.W."/>
            <person name="Heiman D."/>
            <person name="Nicol R."/>
            <person name="Nusbaum C."/>
            <person name="Young S."/>
            <person name="Wilkinson J."/>
            <person name="Worley K.C."/>
            <person name="Kovar C.L."/>
            <person name="Muzny D.M."/>
            <person name="Gibbs R.A."/>
            <person name="Cree A."/>
            <person name="Dihn H.H."/>
            <person name="Fowler G."/>
            <person name="Jhangiani S."/>
            <person name="Joshi V."/>
            <person name="Lee S."/>
            <person name="Lewis L.R."/>
            <person name="Nazareth L.V."/>
            <person name="Okwuonu G."/>
            <person name="Santibanez J."/>
            <person name="Warren W.C."/>
            <person name="Mardis E.R."/>
            <person name="Weinstock G.M."/>
            <person name="Wilson R.K."/>
            <person name="Delehaunty K."/>
            <person name="Dooling D."/>
            <person name="Fronik C."/>
            <person name="Fulton L."/>
            <person name="Fulton B."/>
            <person name="Graves T."/>
            <person name="Minx P."/>
            <person name="Sodergren E."/>
            <person name="Birney E."/>
            <person name="Margulies E.H."/>
            <person name="Herrero J."/>
            <person name="Green E.D."/>
            <person name="Haussler D."/>
            <person name="Siepel A."/>
            <person name="Goldman N."/>
            <person name="Pollard K.S."/>
            <person name="Pedersen J.S."/>
            <person name="Lander E.S."/>
            <person name="Kellis M."/>
        </authorList>
    </citation>
    <scope>NUCLEOTIDE SEQUENCE [LARGE SCALE GENOMIC DNA]</scope>
    <source>
        <strain evidence="2 3">Thorbecke inbred</strain>
    </source>
</reference>
<dbReference type="Ensembl" id="ENSOCUT00000063053.1">
    <property type="protein sequence ID" value="ENSOCUP00000048138.1"/>
    <property type="gene ID" value="ENSOCUG00000039487.1"/>
</dbReference>
<name>A0A5F9DRH1_RABIT</name>
<dbReference type="Proteomes" id="UP000001811">
    <property type="component" value="Chromosome 13"/>
</dbReference>
<dbReference type="AlphaFoldDB" id="A0A5F9DRH1"/>
<evidence type="ECO:0000313" key="3">
    <source>
        <dbReference type="Proteomes" id="UP000001811"/>
    </source>
</evidence>
<dbReference type="InParanoid" id="A0A5F9DRH1"/>
<evidence type="ECO:0000256" key="1">
    <source>
        <dbReference type="SAM" id="MobiDB-lite"/>
    </source>
</evidence>
<accession>A0A5F9DRH1</accession>
<reference evidence="2" key="3">
    <citation type="submission" date="2025-09" db="UniProtKB">
        <authorList>
            <consortium name="Ensembl"/>
        </authorList>
    </citation>
    <scope>IDENTIFICATION</scope>
    <source>
        <strain evidence="2">Thorbecke</strain>
    </source>
</reference>
<protein>
    <submittedName>
        <fullName evidence="2">Uncharacterized protein</fullName>
    </submittedName>
</protein>
<reference evidence="2" key="2">
    <citation type="submission" date="2025-08" db="UniProtKB">
        <authorList>
            <consortium name="Ensembl"/>
        </authorList>
    </citation>
    <scope>IDENTIFICATION</scope>
    <source>
        <strain evidence="2">Thorbecke</strain>
    </source>
</reference>
<proteinExistence type="predicted"/>
<feature type="region of interest" description="Disordered" evidence="1">
    <location>
        <begin position="58"/>
        <end position="110"/>
    </location>
</feature>
<evidence type="ECO:0000313" key="2">
    <source>
        <dbReference type="Ensembl" id="ENSOCUP00000048138.1"/>
    </source>
</evidence>
<organism evidence="2 3">
    <name type="scientific">Oryctolagus cuniculus</name>
    <name type="common">Rabbit</name>
    <dbReference type="NCBI Taxonomy" id="9986"/>
    <lineage>
        <taxon>Eukaryota</taxon>
        <taxon>Metazoa</taxon>
        <taxon>Chordata</taxon>
        <taxon>Craniata</taxon>
        <taxon>Vertebrata</taxon>
        <taxon>Euteleostomi</taxon>
        <taxon>Mammalia</taxon>
        <taxon>Eutheria</taxon>
        <taxon>Euarchontoglires</taxon>
        <taxon>Glires</taxon>
        <taxon>Lagomorpha</taxon>
        <taxon>Leporidae</taxon>
        <taxon>Oryctolagus</taxon>
    </lineage>
</organism>
<sequence length="110" mass="11357">MGQDRVAAWPSPKSSSPCPEGRRESGPALRPECPPAALWACAQGKGLATWPLRSRHFVPPPLPPHPSTSAQLSAPPIVDLGSGDPGHHCLLPSTQASAGAPRVPCAPSHP</sequence>
<keyword evidence="3" id="KW-1185">Reference proteome</keyword>
<dbReference type="Bgee" id="ENSOCUG00000039487">
    <property type="expression patterns" value="Expressed in brain and 16 other cell types or tissues"/>
</dbReference>